<protein>
    <submittedName>
        <fullName evidence="1">NACHT and WD domain-containing protein, variant</fullName>
    </submittedName>
</protein>
<proteinExistence type="predicted"/>
<gene>
    <name evidence="1" type="ORF">F5144DRAFT_618305</name>
</gene>
<accession>A0ACB7PF37</accession>
<evidence type="ECO:0000313" key="1">
    <source>
        <dbReference type="EMBL" id="KAH6640550.1"/>
    </source>
</evidence>
<organism evidence="1 2">
    <name type="scientific">Chaetomium tenue</name>
    <dbReference type="NCBI Taxonomy" id="1854479"/>
    <lineage>
        <taxon>Eukaryota</taxon>
        <taxon>Fungi</taxon>
        <taxon>Dikarya</taxon>
        <taxon>Ascomycota</taxon>
        <taxon>Pezizomycotina</taxon>
        <taxon>Sordariomycetes</taxon>
        <taxon>Sordariomycetidae</taxon>
        <taxon>Sordariales</taxon>
        <taxon>Chaetomiaceae</taxon>
        <taxon>Chaetomium</taxon>
    </lineage>
</organism>
<dbReference type="EMBL" id="JAGIZQ010000002">
    <property type="protein sequence ID" value="KAH6640550.1"/>
    <property type="molecule type" value="Genomic_DNA"/>
</dbReference>
<dbReference type="Proteomes" id="UP000724584">
    <property type="component" value="Unassembled WGS sequence"/>
</dbReference>
<sequence length="1514" mass="171729">MASHQPPDVGPLGLYLVTDPPNPTADIIFVHGLGGTAFRTWSWQRNPDNFWPQWLAHDDHTRSCRIFTFGYNPNFKGEARGLDAYILGRQDERFASVISSVVGIIFLATPHHGSQYARTLKNVLAAAPIRAPPKSYVSALERQSPVIQIINDVFKRQCDDLELVSFYETLPIKLGFMRLFPVEKNSAVLGYENEISASMDADHNSISKYKDEHDPNYIKLKDTMTNMLQKASTSYLKKANAETFKKVQEILGISDFTRSDGYKQHILTDSGTWLSLEEGFALWLDATTSAVDPRFYWLFGLPGSGKSVLSNIIIDQLQGRDQHPQFHFFSETHQTKRTIAYGIRSIAAQLASRDDSFRKALLALHVDTGFSFDDQNQNFHSIWEKVFEGIIFQLHFPKPLLWVFDGIDESDAPDVLLAHFSRMRSQTPIKIFLSSRPLKAISLFESAQIRSHFLCKDDTAEDMRKYTSSIVQEALPNDDELLRDIVNQTMEHSSGSFLWVKLALEALRESWHTRDDIWVVLTEIPGGMVPMYNRMAHQVESQIPRNREMARRILTLATCSWRPLRLDELQTALEPEFNSFTNLEDTITQICANFVNITPLAGSNKQVSLIHKTARDFLSEGDPKRARVPPVISPQSGHLYLALVCMRYLSRKHWRRHFHTIHVTTHSSTPVRKTSNRLLLGEERYPLLGYAAYYWSYHVSQAPVDAPELLQTLKTFFSKYLLSWLEAICLFGNLQHLIHSAQYLKTYVNRHRRFPPEQPLSTADSPQHDVAWRQDWATDIIRIVGKFGSVLLYDPPSVYRRLPLFCPKDSVLGQTYAVSGPESLTVTGLKAQVWDDCLASVSVDEDGGASQVLATETCFITLASTTGTFIVWSVETCEKLRTIHVGGYVPLMALNKAGTAVVALGSYSVWDLLSGRQLYLCARPKDALVLDLRFGSADWELFVALENNKITRVSVETGESHEHTLPLPVDSDFSYYGCPWRMAFSPDLTMIAAAWRGRPPLVWDILPTGPVQRPRKCLVSDSLDSVCGPELLRWHPDAEVLYVLCQDMKIVAWHVLDGNRKEWEHTNARDMVISDDGRSFLSSDSAGTLSVWDLPRMNLIYSLVNSDSGLNDGLAFSPRAHRFYDLRRSVCNVWEPDALVRAYEQHVEDGSSVEETAMVPKPTISHFDAGGQIITALALDSRHRYYCCGREDGKVWIHDAQSGERLRKVYAHMASTTVTGVVWSESGKYMASCDDGGFIIVKRLRVKEEGTWAVFPVFERRLDERAVQFLFSAGEQYLFISTPRAGYVWDLKAKDEVKKQAWEDGRSGRWIQHPKQTEILVWISPSETRCYEWETLERIGESSSTSSDPLSTPIPPDGLQSPLPLRSTPHRDGDFNRWVSRVAVTADRRFIIYEIIDARSLTHSGLNIESVDDINVSHSNEASRSSRALCVLGVEEQIKYFLGLYKTSVVFLDDDCWVCTWDMLDETGQVVRHFFVPKDWIHTGMSRMAVVNDQGSLFCPRYGEVAIVRNGIRI</sequence>
<reference evidence="1 2" key="1">
    <citation type="journal article" date="2021" name="Nat. Commun.">
        <title>Genetic determinants of endophytism in the Arabidopsis root mycobiome.</title>
        <authorList>
            <person name="Mesny F."/>
            <person name="Miyauchi S."/>
            <person name="Thiergart T."/>
            <person name="Pickel B."/>
            <person name="Atanasova L."/>
            <person name="Karlsson M."/>
            <person name="Huettel B."/>
            <person name="Barry K.W."/>
            <person name="Haridas S."/>
            <person name="Chen C."/>
            <person name="Bauer D."/>
            <person name="Andreopoulos W."/>
            <person name="Pangilinan J."/>
            <person name="LaButti K."/>
            <person name="Riley R."/>
            <person name="Lipzen A."/>
            <person name="Clum A."/>
            <person name="Drula E."/>
            <person name="Henrissat B."/>
            <person name="Kohler A."/>
            <person name="Grigoriev I.V."/>
            <person name="Martin F.M."/>
            <person name="Hacquard S."/>
        </authorList>
    </citation>
    <scope>NUCLEOTIDE SEQUENCE [LARGE SCALE GENOMIC DNA]</scope>
    <source>
        <strain evidence="1 2">MPI-SDFR-AT-0079</strain>
    </source>
</reference>
<evidence type="ECO:0000313" key="2">
    <source>
        <dbReference type="Proteomes" id="UP000724584"/>
    </source>
</evidence>
<comment type="caution">
    <text evidence="1">The sequence shown here is derived from an EMBL/GenBank/DDBJ whole genome shotgun (WGS) entry which is preliminary data.</text>
</comment>
<keyword evidence="2" id="KW-1185">Reference proteome</keyword>
<name>A0ACB7PF37_9PEZI</name>